<comment type="caution">
    <text evidence="2">The sequence shown here is derived from an EMBL/GenBank/DDBJ whole genome shotgun (WGS) entry which is preliminary data.</text>
</comment>
<name>A0AA43QIT2_9LECA</name>
<feature type="region of interest" description="Disordered" evidence="1">
    <location>
        <begin position="1"/>
        <end position="143"/>
    </location>
</feature>
<sequence>MDKDHGAREGARESHTLSNVVDLKEDDVPDPDEEDLDDMLDEFALAQNPEPRQTSSTETNAHGDTDPPAPEGAHVEDFAQQLQAQMAAFMGDMDDSPEMKRELEGMMKDLGASVHPDASSMEKPEPKHGSKSSGSEEPFQETIRKTMERMQASNTEAEAAAPADTSDDFLAQMLKNMPTSEALGGDDQEGFDKMLLGMMEQLTNKEILYEPMKELHDKFPPWMLKNATSIKPEDSSRYYEQQKLVNEIVGRFEQKSYSDSNPGDREFIVDRMQKVSWLETSMLATPTLKAF</sequence>
<keyword evidence="2" id="KW-0675">Receptor</keyword>
<dbReference type="InterPro" id="IPR038322">
    <property type="entry name" value="Pex19_C_sf"/>
</dbReference>
<organism evidence="2 3">
    <name type="scientific">Ramalina farinacea</name>
    <dbReference type="NCBI Taxonomy" id="258253"/>
    <lineage>
        <taxon>Eukaryota</taxon>
        <taxon>Fungi</taxon>
        <taxon>Dikarya</taxon>
        <taxon>Ascomycota</taxon>
        <taxon>Pezizomycotina</taxon>
        <taxon>Lecanoromycetes</taxon>
        <taxon>OSLEUM clade</taxon>
        <taxon>Lecanoromycetidae</taxon>
        <taxon>Lecanorales</taxon>
        <taxon>Lecanorineae</taxon>
        <taxon>Ramalinaceae</taxon>
        <taxon>Ramalina</taxon>
    </lineage>
</organism>
<dbReference type="Pfam" id="PF04614">
    <property type="entry name" value="Pex19"/>
    <property type="match status" value="1"/>
</dbReference>
<feature type="compositionally biased region" description="Low complexity" evidence="1">
    <location>
        <begin position="78"/>
        <end position="90"/>
    </location>
</feature>
<evidence type="ECO:0000256" key="1">
    <source>
        <dbReference type="SAM" id="MobiDB-lite"/>
    </source>
</evidence>
<dbReference type="PANTHER" id="PTHR12774:SF2">
    <property type="entry name" value="PEROXISOMAL BIOGENESIS FACTOR 19"/>
    <property type="match status" value="1"/>
</dbReference>
<evidence type="ECO:0000313" key="3">
    <source>
        <dbReference type="Proteomes" id="UP001161017"/>
    </source>
</evidence>
<dbReference type="Proteomes" id="UP001161017">
    <property type="component" value="Unassembled WGS sequence"/>
</dbReference>
<dbReference type="GO" id="GO:0005778">
    <property type="term" value="C:peroxisomal membrane"/>
    <property type="evidence" value="ECO:0007669"/>
    <property type="project" value="TreeGrafter"/>
</dbReference>
<feature type="compositionally biased region" description="Acidic residues" evidence="1">
    <location>
        <begin position="24"/>
        <end position="41"/>
    </location>
</feature>
<dbReference type="Gene3D" id="1.20.120.900">
    <property type="entry name" value="Pex19, mPTS binding domain"/>
    <property type="match status" value="1"/>
</dbReference>
<reference evidence="2" key="1">
    <citation type="journal article" date="2023" name="Genome Biol. Evol.">
        <title>First Whole Genome Sequence and Flow Cytometry Genome Size Data for the Lichen-Forming Fungus Ramalina farinacea (Ascomycota).</title>
        <authorList>
            <person name="Llewellyn T."/>
            <person name="Mian S."/>
            <person name="Hill R."/>
            <person name="Leitch I.J."/>
            <person name="Gaya E."/>
        </authorList>
    </citation>
    <scope>NUCLEOTIDE SEQUENCE</scope>
    <source>
        <strain evidence="2">LIQ254RAFAR</strain>
    </source>
</reference>
<gene>
    <name evidence="2" type="primary">PEX19</name>
    <name evidence="2" type="ORF">OHK93_006524</name>
</gene>
<dbReference type="GO" id="GO:0033328">
    <property type="term" value="F:peroxisome membrane targeting sequence binding"/>
    <property type="evidence" value="ECO:0007669"/>
    <property type="project" value="TreeGrafter"/>
</dbReference>
<keyword evidence="3" id="KW-1185">Reference proteome</keyword>
<feature type="compositionally biased region" description="Basic and acidic residues" evidence="1">
    <location>
        <begin position="1"/>
        <end position="15"/>
    </location>
</feature>
<dbReference type="PANTHER" id="PTHR12774">
    <property type="entry name" value="PEROXISOMAL BIOGENESIS FACTOR 19"/>
    <property type="match status" value="1"/>
</dbReference>
<dbReference type="EMBL" id="JAPUFD010000005">
    <property type="protein sequence ID" value="MDI1487255.1"/>
    <property type="molecule type" value="Genomic_DNA"/>
</dbReference>
<protein>
    <submittedName>
        <fullName evidence="2">Peroxisome chaperone and import receptor</fullName>
    </submittedName>
</protein>
<feature type="compositionally biased region" description="Polar residues" evidence="1">
    <location>
        <begin position="50"/>
        <end position="62"/>
    </location>
</feature>
<evidence type="ECO:0000313" key="2">
    <source>
        <dbReference type="EMBL" id="MDI1487255.1"/>
    </source>
</evidence>
<dbReference type="InterPro" id="IPR006708">
    <property type="entry name" value="Pex19"/>
</dbReference>
<dbReference type="AlphaFoldDB" id="A0AA43QIT2"/>
<dbReference type="GO" id="GO:0045046">
    <property type="term" value="P:protein import into peroxisome membrane"/>
    <property type="evidence" value="ECO:0007669"/>
    <property type="project" value="TreeGrafter"/>
</dbReference>
<accession>A0AA43QIT2</accession>
<feature type="compositionally biased region" description="Basic and acidic residues" evidence="1">
    <location>
        <begin position="97"/>
        <end position="107"/>
    </location>
</feature>
<proteinExistence type="predicted"/>